<sequence length="868" mass="97488">MNNILCRLGSVSATSGIYRNFSVSATNYASYSCKLLVVGGGSAGCTMAAKFARKLKKDSVVVLEPSSDHYYQPLWTLVGAGVTPVSATRRDARGVLPSSAKWLQDSAESIDPKNNVVKTTSGDVINYEYLIVAVGLVNDYGKVPGLKEALKDKSSGVSTIYSHEYCEKTWSDIKNFKGGDAVFTYPDTPIKCPGAPQKIAYMADSYFTKSNVRSKSNITYNTCLPVIFGVKKYADALMKVIARKNIHVNYKTVLKEIKFDKKEAVFFNTEDKTKLTTLPYDLLHVTPPMKTPDFLQNSKDMTDECGFLTVDKYTLQHTKYSNIYGLGDCTNTPNSKTAAAIAKQSYVVEQNLLQTMKASPPARRYDGYGACPLVTSYGTCVLAEFIYDGVPRETLPFDQAQESTLAYYMKRDLFPFLYWNFMLKGYYNGPEFMGITGNYLKLFKSNVRELCSRKASCKNEFRCKLLVVGGGTGGCSVAWRFSRKLNDKDIIVLEPNTEHYYQPLFSLVAAGIKQFPQSHKPIKSVLPRNVLWLKDQVDDFDPCNNVVHTGCGFKVRYEYIVVAVGLKNDYEQILGLKEALNDPISRVSTIYSPEYCQKCWCCIQNFKGGHAIFTFPKQAGKCSGAAQKIMYLAHDYWRQKNVITSTNITYNTAGDAIFGVPKYAAALTKIAFNKNIVVNFTQELIEVTKRSAIFLDSKGQTIALPYNFLHITPPMSPPVCLMRCEELTNEAGYLDVDRHTLQHRRYNNVYGIGDCISSPNSKTAAAVANQSRIVELNLWNTMYGKEPTAKYYGYAACPMLTSFKTGILAEFLYDKKICETFPFDQSKERRLIYLINKDILPYIYWNKLIKGRWNGPSVIRKIINPLGR</sequence>
<comment type="catalytic activity">
    <reaction evidence="10">
        <text>ubiquinone-10 + hydrogen sulfide + glutathione + H(+) = S-sulfanylglutathione + ubiquinol-10</text>
        <dbReference type="Rhea" id="RHEA:62608"/>
        <dbReference type="ChEBI" id="CHEBI:15378"/>
        <dbReference type="ChEBI" id="CHEBI:29919"/>
        <dbReference type="ChEBI" id="CHEBI:46245"/>
        <dbReference type="ChEBI" id="CHEBI:57925"/>
        <dbReference type="ChEBI" id="CHEBI:58905"/>
        <dbReference type="ChEBI" id="CHEBI:64183"/>
    </reaction>
    <physiologicalReaction direction="left-to-right" evidence="10">
        <dbReference type="Rhea" id="RHEA:62609"/>
    </physiologicalReaction>
</comment>
<reference evidence="18" key="1">
    <citation type="submission" date="2021-12" db="EMBL/GenBank/DDBJ databases">
        <authorList>
            <person name="Martin H S."/>
        </authorList>
    </citation>
    <scope>NUCLEOTIDE SEQUENCE</scope>
</reference>
<evidence type="ECO:0000313" key="18">
    <source>
        <dbReference type="EMBL" id="CAH0723150.1"/>
    </source>
</evidence>
<evidence type="ECO:0000256" key="10">
    <source>
        <dbReference type="ARBA" id="ARBA00052810"/>
    </source>
</evidence>
<evidence type="ECO:0000256" key="9">
    <source>
        <dbReference type="ARBA" id="ARBA00051038"/>
    </source>
</evidence>
<evidence type="ECO:0000256" key="6">
    <source>
        <dbReference type="ARBA" id="ARBA00022946"/>
    </source>
</evidence>
<evidence type="ECO:0000313" key="19">
    <source>
        <dbReference type="Proteomes" id="UP000838878"/>
    </source>
</evidence>
<proteinExistence type="inferred from homology"/>
<keyword evidence="19" id="KW-1185">Reference proteome</keyword>
<dbReference type="PANTHER" id="PTHR10632:SF2">
    <property type="entry name" value="SULFIDE:QUINONE OXIDOREDUCTASE, MITOCHONDRIAL"/>
    <property type="match status" value="1"/>
</dbReference>
<dbReference type="PANTHER" id="PTHR10632">
    <property type="entry name" value="SULFIDE:QUINONE OXIDOREDUCTASE"/>
    <property type="match status" value="1"/>
</dbReference>
<dbReference type="SUPFAM" id="SSF51905">
    <property type="entry name" value="FAD/NAD(P)-binding domain"/>
    <property type="match status" value="3"/>
</dbReference>
<organism evidence="18 19">
    <name type="scientific">Brenthis ino</name>
    <name type="common">lesser marbled fritillary</name>
    <dbReference type="NCBI Taxonomy" id="405034"/>
    <lineage>
        <taxon>Eukaryota</taxon>
        <taxon>Metazoa</taxon>
        <taxon>Ecdysozoa</taxon>
        <taxon>Arthropoda</taxon>
        <taxon>Hexapoda</taxon>
        <taxon>Insecta</taxon>
        <taxon>Pterygota</taxon>
        <taxon>Neoptera</taxon>
        <taxon>Endopterygota</taxon>
        <taxon>Lepidoptera</taxon>
        <taxon>Glossata</taxon>
        <taxon>Ditrysia</taxon>
        <taxon>Papilionoidea</taxon>
        <taxon>Nymphalidae</taxon>
        <taxon>Heliconiinae</taxon>
        <taxon>Argynnini</taxon>
        <taxon>Brenthis</taxon>
    </lineage>
</organism>
<dbReference type="InterPro" id="IPR036188">
    <property type="entry name" value="FAD/NAD-bd_sf"/>
</dbReference>
<dbReference type="GO" id="GO:0071949">
    <property type="term" value="F:FAD binding"/>
    <property type="evidence" value="ECO:0007669"/>
    <property type="project" value="TreeGrafter"/>
</dbReference>
<evidence type="ECO:0000256" key="8">
    <source>
        <dbReference type="ARBA" id="ARBA00023128"/>
    </source>
</evidence>
<comment type="cofactor">
    <cofactor evidence="1">
        <name>FAD</name>
        <dbReference type="ChEBI" id="CHEBI:57692"/>
    </cofactor>
</comment>
<keyword evidence="6" id="KW-0809">Transit peptide</keyword>
<dbReference type="EC" id="1.8.5.8" evidence="14"/>
<dbReference type="EMBL" id="OV170223">
    <property type="protein sequence ID" value="CAH0723150.1"/>
    <property type="molecule type" value="Genomic_DNA"/>
</dbReference>
<evidence type="ECO:0000256" key="1">
    <source>
        <dbReference type="ARBA" id="ARBA00001974"/>
    </source>
</evidence>
<dbReference type="GO" id="GO:0106436">
    <property type="term" value="F:glutathione-dependent sulfide quinone oxidoreductase activity"/>
    <property type="evidence" value="ECO:0007669"/>
    <property type="project" value="UniProtKB-EC"/>
</dbReference>
<dbReference type="Pfam" id="PF07992">
    <property type="entry name" value="Pyr_redox_2"/>
    <property type="match status" value="2"/>
</dbReference>
<evidence type="ECO:0000256" key="15">
    <source>
        <dbReference type="ARBA" id="ARBA00070160"/>
    </source>
</evidence>
<dbReference type="GO" id="GO:0070224">
    <property type="term" value="F:sulfide:quinone oxidoreductase activity"/>
    <property type="evidence" value="ECO:0007669"/>
    <property type="project" value="TreeGrafter"/>
</dbReference>
<accession>A0A8J9YE35</accession>
<gene>
    <name evidence="18" type="ORF">BINO364_LOCUS9017</name>
</gene>
<feature type="domain" description="FAD/NAD(P)-binding" evidence="17">
    <location>
        <begin position="34"/>
        <end position="164"/>
    </location>
</feature>
<evidence type="ECO:0000256" key="2">
    <source>
        <dbReference type="ARBA" id="ARBA00004173"/>
    </source>
</evidence>
<feature type="domain" description="FAD/NAD(P)-binding" evidence="17">
    <location>
        <begin position="464"/>
        <end position="576"/>
    </location>
</feature>
<protein>
    <recommendedName>
        <fullName evidence="15">Sulfide:quinone oxidoreductase, mitochondrial</fullName>
        <ecNumber evidence="14">1.8.5.8</ecNumber>
    </recommendedName>
    <alternativeName>
        <fullName evidence="16">Sulfide quinone oxidoreductase</fullName>
    </alternativeName>
</protein>
<dbReference type="InterPro" id="IPR015904">
    <property type="entry name" value="Sulphide_quinone_reductase"/>
</dbReference>
<keyword evidence="7" id="KW-0560">Oxidoreductase</keyword>
<evidence type="ECO:0000256" key="7">
    <source>
        <dbReference type="ARBA" id="ARBA00023002"/>
    </source>
</evidence>
<comment type="catalytic activity">
    <reaction evidence="9">
        <text>ubiquinone-10 + hydrogen sulfide + sulfite + 2 H(+) = ubiquinol-10 + thiosulfate</text>
        <dbReference type="Rhea" id="RHEA:38359"/>
        <dbReference type="ChEBI" id="CHEBI:15378"/>
        <dbReference type="ChEBI" id="CHEBI:17359"/>
        <dbReference type="ChEBI" id="CHEBI:29919"/>
        <dbReference type="ChEBI" id="CHEBI:33542"/>
        <dbReference type="ChEBI" id="CHEBI:46245"/>
        <dbReference type="ChEBI" id="CHEBI:64183"/>
    </reaction>
    <physiologicalReaction direction="left-to-right" evidence="9">
        <dbReference type="Rhea" id="RHEA:38360"/>
    </physiologicalReaction>
</comment>
<keyword evidence="5" id="KW-0274">FAD</keyword>
<evidence type="ECO:0000259" key="17">
    <source>
        <dbReference type="Pfam" id="PF07992"/>
    </source>
</evidence>
<dbReference type="FunFam" id="3.50.50.60:FF:000034">
    <property type="entry name" value="sulfide:quinone oxidoreductase, mitochondrial"/>
    <property type="match status" value="2"/>
</dbReference>
<evidence type="ECO:0000256" key="13">
    <source>
        <dbReference type="ARBA" id="ARBA00060891"/>
    </source>
</evidence>
<comment type="similarity">
    <text evidence="13">Belongs to the SQRD family.</text>
</comment>
<dbReference type="AlphaFoldDB" id="A0A8J9YE35"/>
<evidence type="ECO:0000256" key="5">
    <source>
        <dbReference type="ARBA" id="ARBA00022827"/>
    </source>
</evidence>
<dbReference type="Proteomes" id="UP000838878">
    <property type="component" value="Chromosome 3"/>
</dbReference>
<dbReference type="GO" id="GO:0005739">
    <property type="term" value="C:mitochondrion"/>
    <property type="evidence" value="ECO:0007669"/>
    <property type="project" value="UniProtKB-SubCell"/>
</dbReference>
<dbReference type="Gene3D" id="3.50.50.60">
    <property type="entry name" value="FAD/NAD(P)-binding domain"/>
    <property type="match status" value="4"/>
</dbReference>
<evidence type="ECO:0000256" key="12">
    <source>
        <dbReference type="ARBA" id="ARBA00059167"/>
    </source>
</evidence>
<evidence type="ECO:0000256" key="16">
    <source>
        <dbReference type="ARBA" id="ARBA00082958"/>
    </source>
</evidence>
<evidence type="ECO:0000256" key="4">
    <source>
        <dbReference type="ARBA" id="ARBA00022719"/>
    </source>
</evidence>
<dbReference type="GO" id="GO:0070221">
    <property type="term" value="P:sulfide oxidation, using sulfide:quinone oxidoreductase"/>
    <property type="evidence" value="ECO:0007669"/>
    <property type="project" value="TreeGrafter"/>
</dbReference>
<dbReference type="InterPro" id="IPR023753">
    <property type="entry name" value="FAD/NAD-binding_dom"/>
</dbReference>
<keyword evidence="4" id="KW-0874">Quinone</keyword>
<comment type="catalytic activity">
    <reaction evidence="11">
        <text>a quinone + hydrogen sulfide + glutathione + H(+) = S-sulfanylglutathione + a quinol</text>
        <dbReference type="Rhea" id="RHEA:55156"/>
        <dbReference type="ChEBI" id="CHEBI:15378"/>
        <dbReference type="ChEBI" id="CHEBI:24646"/>
        <dbReference type="ChEBI" id="CHEBI:29919"/>
        <dbReference type="ChEBI" id="CHEBI:57925"/>
        <dbReference type="ChEBI" id="CHEBI:58905"/>
        <dbReference type="ChEBI" id="CHEBI:132124"/>
        <dbReference type="EC" id="1.8.5.8"/>
    </reaction>
    <physiologicalReaction direction="left-to-right" evidence="11">
        <dbReference type="Rhea" id="RHEA:55157"/>
    </physiologicalReaction>
</comment>
<evidence type="ECO:0000256" key="3">
    <source>
        <dbReference type="ARBA" id="ARBA00022630"/>
    </source>
</evidence>
<evidence type="ECO:0000256" key="11">
    <source>
        <dbReference type="ARBA" id="ARBA00052986"/>
    </source>
</evidence>
<feature type="non-terminal residue" evidence="18">
    <location>
        <position position="868"/>
    </location>
</feature>
<name>A0A8J9YE35_9NEOP</name>
<dbReference type="OrthoDB" id="5376590at2759"/>
<keyword evidence="3" id="KW-0285">Flavoprotein</keyword>
<dbReference type="GO" id="GO:0048038">
    <property type="term" value="F:quinone binding"/>
    <property type="evidence" value="ECO:0007669"/>
    <property type="project" value="UniProtKB-KW"/>
</dbReference>
<comment type="subcellular location">
    <subcellularLocation>
        <location evidence="2">Mitochondrion</location>
    </subcellularLocation>
</comment>
<dbReference type="PROSITE" id="PS51257">
    <property type="entry name" value="PROKAR_LIPOPROTEIN"/>
    <property type="match status" value="1"/>
</dbReference>
<evidence type="ECO:0000256" key="14">
    <source>
        <dbReference type="ARBA" id="ARBA00066447"/>
    </source>
</evidence>
<keyword evidence="8" id="KW-0496">Mitochondrion</keyword>
<comment type="function">
    <text evidence="12">Catalyzes the oxidation of hydrogen sulfide with the help of a quinone, such as ubiquinone-10, giving rise to thiosulfate and ultimately to sulfane (molecular sulfur) atoms. Requires an additional electron acceptor; can use sulfite, sulfide or cyanide (in vitro). It is believed the in vivo electron acceptor is glutathione.</text>
</comment>